<dbReference type="PANTHER" id="PTHR13887:SF41">
    <property type="entry name" value="THIOREDOXIN SUPERFAMILY PROTEIN"/>
    <property type="match status" value="1"/>
</dbReference>
<name>A0A7W9FML4_9HYPH</name>
<evidence type="ECO:0000313" key="2">
    <source>
        <dbReference type="EMBL" id="MBB5753475.1"/>
    </source>
</evidence>
<evidence type="ECO:0000313" key="3">
    <source>
        <dbReference type="Proteomes" id="UP000523821"/>
    </source>
</evidence>
<sequence>MTPLRIDLVTDIVCPWCFIGTRRLDDLVGRLGEPVEIVHHPFLLDPSIPPEGMDLRERLRTKYGADPEAMFARVEAAAHEAGIPLDFAKVRRTPATEKAHALVAAAAAWGAQQPLALALFEAYFLEGADIGNTRTLVEIAAPFGLSDEEVVAIAESPEARNAVRKAAAELSAQGISGVPFFVFGNRFALSGAQPEAVLEEAMRRARAEEAAE</sequence>
<dbReference type="RefSeq" id="WP_183856362.1">
    <property type="nucleotide sequence ID" value="NZ_JACHOO010000005.1"/>
</dbReference>
<protein>
    <submittedName>
        <fullName evidence="2">Putative DsbA family dithiol-disulfide isomerase</fullName>
    </submittedName>
</protein>
<dbReference type="GO" id="GO:0016491">
    <property type="term" value="F:oxidoreductase activity"/>
    <property type="evidence" value="ECO:0007669"/>
    <property type="project" value="InterPro"/>
</dbReference>
<gene>
    <name evidence="2" type="ORF">GGQ63_002545</name>
</gene>
<dbReference type="PANTHER" id="PTHR13887">
    <property type="entry name" value="GLUTATHIONE S-TRANSFERASE KAPPA"/>
    <property type="match status" value="1"/>
</dbReference>
<dbReference type="AlphaFoldDB" id="A0A7W9FML4"/>
<feature type="domain" description="DSBA-like thioredoxin" evidence="1">
    <location>
        <begin position="6"/>
        <end position="202"/>
    </location>
</feature>
<dbReference type="GO" id="GO:0016853">
    <property type="term" value="F:isomerase activity"/>
    <property type="evidence" value="ECO:0007669"/>
    <property type="project" value="UniProtKB-KW"/>
</dbReference>
<dbReference type="Proteomes" id="UP000523821">
    <property type="component" value="Unassembled WGS sequence"/>
</dbReference>
<comment type="caution">
    <text evidence="2">The sequence shown here is derived from an EMBL/GenBank/DDBJ whole genome shotgun (WGS) entry which is preliminary data.</text>
</comment>
<keyword evidence="2" id="KW-0413">Isomerase</keyword>
<dbReference type="SUPFAM" id="SSF52833">
    <property type="entry name" value="Thioredoxin-like"/>
    <property type="match status" value="1"/>
</dbReference>
<dbReference type="InterPro" id="IPR036249">
    <property type="entry name" value="Thioredoxin-like_sf"/>
</dbReference>
<keyword evidence="3" id="KW-1185">Reference proteome</keyword>
<accession>A0A7W9FML4</accession>
<dbReference type="Gene3D" id="3.40.30.10">
    <property type="entry name" value="Glutaredoxin"/>
    <property type="match status" value="1"/>
</dbReference>
<organism evidence="2 3">
    <name type="scientific">Prosthecomicrobium pneumaticum</name>
    <dbReference type="NCBI Taxonomy" id="81895"/>
    <lineage>
        <taxon>Bacteria</taxon>
        <taxon>Pseudomonadati</taxon>
        <taxon>Pseudomonadota</taxon>
        <taxon>Alphaproteobacteria</taxon>
        <taxon>Hyphomicrobiales</taxon>
        <taxon>Kaistiaceae</taxon>
        <taxon>Prosthecomicrobium</taxon>
    </lineage>
</organism>
<proteinExistence type="predicted"/>
<dbReference type="EMBL" id="JACHOO010000005">
    <property type="protein sequence ID" value="MBB5753475.1"/>
    <property type="molecule type" value="Genomic_DNA"/>
</dbReference>
<reference evidence="2 3" key="1">
    <citation type="submission" date="2020-08" db="EMBL/GenBank/DDBJ databases">
        <title>Genomic Encyclopedia of Type Strains, Phase IV (KMG-IV): sequencing the most valuable type-strain genomes for metagenomic binning, comparative biology and taxonomic classification.</title>
        <authorList>
            <person name="Goeker M."/>
        </authorList>
    </citation>
    <scope>NUCLEOTIDE SEQUENCE [LARGE SCALE GENOMIC DNA]</scope>
    <source>
        <strain evidence="2 3">DSM 16268</strain>
    </source>
</reference>
<dbReference type="InterPro" id="IPR001853">
    <property type="entry name" value="DSBA-like_thioredoxin_dom"/>
</dbReference>
<evidence type="ECO:0000259" key="1">
    <source>
        <dbReference type="Pfam" id="PF01323"/>
    </source>
</evidence>
<dbReference type="Pfam" id="PF01323">
    <property type="entry name" value="DSBA"/>
    <property type="match status" value="1"/>
</dbReference>
<dbReference type="CDD" id="cd03024">
    <property type="entry name" value="DsbA_FrnE"/>
    <property type="match status" value="1"/>
</dbReference>